<organism evidence="6 7">
    <name type="scientific">Mesorhizobium waimense</name>
    <dbReference type="NCBI Taxonomy" id="1300307"/>
    <lineage>
        <taxon>Bacteria</taxon>
        <taxon>Pseudomonadati</taxon>
        <taxon>Pseudomonadota</taxon>
        <taxon>Alphaproteobacteria</taxon>
        <taxon>Hyphomicrobiales</taxon>
        <taxon>Phyllobacteriaceae</taxon>
        <taxon>Mesorhizobium</taxon>
    </lineage>
</organism>
<dbReference type="InterPro" id="IPR033645">
    <property type="entry name" value="VirB9/CagX/TrbG_C"/>
</dbReference>
<gene>
    <name evidence="6" type="primary">virB9</name>
    <name evidence="6" type="ORF">D3227_34060</name>
</gene>
<dbReference type="InterPro" id="IPR014148">
    <property type="entry name" value="VirB9"/>
</dbReference>
<dbReference type="NCBIfam" id="TIGR02781">
    <property type="entry name" value="VirB9"/>
    <property type="match status" value="1"/>
</dbReference>
<comment type="caution">
    <text evidence="6">The sequence shown here is derived from an EMBL/GenBank/DDBJ whole genome shotgun (WGS) entry which is preliminary data.</text>
</comment>
<dbReference type="CDD" id="cd06911">
    <property type="entry name" value="VirB9_CagX_TrbG"/>
    <property type="match status" value="1"/>
</dbReference>
<accession>A0A3A5JZM0</accession>
<evidence type="ECO:0000256" key="3">
    <source>
        <dbReference type="ARBA" id="ARBA00023026"/>
    </source>
</evidence>
<dbReference type="Proteomes" id="UP000272706">
    <property type="component" value="Unassembled WGS sequence"/>
</dbReference>
<evidence type="ECO:0000256" key="1">
    <source>
        <dbReference type="ARBA" id="ARBA00006135"/>
    </source>
</evidence>
<evidence type="ECO:0000256" key="4">
    <source>
        <dbReference type="SAM" id="MobiDB-lite"/>
    </source>
</evidence>
<dbReference type="EMBL" id="QZWZ01000051">
    <property type="protein sequence ID" value="RJT28488.1"/>
    <property type="molecule type" value="Genomic_DNA"/>
</dbReference>
<dbReference type="InterPro" id="IPR038161">
    <property type="entry name" value="VirB9/CagX/TrbG_C_sf"/>
</dbReference>
<reference evidence="6 7" key="1">
    <citation type="submission" date="2018-09" db="EMBL/GenBank/DDBJ databases">
        <title>Mesorhizobium carmichaelinearum sp. nov. isolated from Carmichaelinea spp. root nodules in New Zealand.</title>
        <authorList>
            <person name="De Meyer S.E."/>
        </authorList>
    </citation>
    <scope>NUCLEOTIDE SEQUENCE [LARGE SCALE GENOMIC DNA]</scope>
    <source>
        <strain evidence="6 7">ICMP19557</strain>
    </source>
</reference>
<evidence type="ECO:0000313" key="6">
    <source>
        <dbReference type="EMBL" id="RJT28488.1"/>
    </source>
</evidence>
<dbReference type="Pfam" id="PF03524">
    <property type="entry name" value="CagX"/>
    <property type="match status" value="1"/>
</dbReference>
<dbReference type="InterPro" id="IPR010258">
    <property type="entry name" value="Conjugal_tfr_TrbG/VirB9/CagX"/>
</dbReference>
<dbReference type="Gene3D" id="2.60.40.2500">
    <property type="match status" value="1"/>
</dbReference>
<proteinExistence type="inferred from homology"/>
<comment type="similarity">
    <text evidence="1">Belongs to the TrbG/VirB9 family.</text>
</comment>
<keyword evidence="3" id="KW-0843">Virulence</keyword>
<name>A0A3A5JZM0_9HYPH</name>
<dbReference type="OrthoDB" id="7390264at2"/>
<feature type="signal peptide" evidence="5">
    <location>
        <begin position="1"/>
        <end position="22"/>
    </location>
</feature>
<keyword evidence="2 5" id="KW-0732">Signal</keyword>
<dbReference type="RefSeq" id="WP_095204882.1">
    <property type="nucleotide sequence ID" value="NZ_QZWZ01000051.1"/>
</dbReference>
<sequence length="278" mass="30827">MKVAGILMAIGLGVCAVQPALAEQTPRAGSRDSRIRFVWYQKDDVVSVPASYGASTMIEFGDDEKIETLGAGDVPAWSIEPNKKGNVLFVKPIEKNAGGNLNVLTNKRSYVFFLNGEFRPVAQQVYAIKFRYPEEASDAALMDEARARAAQPNRQGFKAENANSSYAYKGSSANKPLVIYDDGVKTWFRFDPAREVPAIHVVDSERNETLVNYRREGPYIVVDKVNYQWTLRNGTEATCVFNLRLNNVNEPTGLEPYEPQRVGGGTVRKVRGPDAISQ</sequence>
<evidence type="ECO:0000256" key="5">
    <source>
        <dbReference type="SAM" id="SignalP"/>
    </source>
</evidence>
<feature type="region of interest" description="Disordered" evidence="4">
    <location>
        <begin position="252"/>
        <end position="278"/>
    </location>
</feature>
<evidence type="ECO:0000256" key="2">
    <source>
        <dbReference type="ARBA" id="ARBA00022729"/>
    </source>
</evidence>
<keyword evidence="7" id="KW-1185">Reference proteome</keyword>
<dbReference type="AlphaFoldDB" id="A0A3A5JZM0"/>
<feature type="chain" id="PRO_5017253013" evidence="5">
    <location>
        <begin position="23"/>
        <end position="278"/>
    </location>
</feature>
<protein>
    <submittedName>
        <fullName evidence="6">P-type conjugative transfer protein VirB9</fullName>
    </submittedName>
</protein>
<evidence type="ECO:0000313" key="7">
    <source>
        <dbReference type="Proteomes" id="UP000272706"/>
    </source>
</evidence>